<evidence type="ECO:0000256" key="1">
    <source>
        <dbReference type="SAM" id="Phobius"/>
    </source>
</evidence>
<dbReference type="AlphaFoldDB" id="A0A3M7QY33"/>
<keyword evidence="1" id="KW-0472">Membrane</keyword>
<protein>
    <submittedName>
        <fullName evidence="2">Uncharacterized protein</fullName>
    </submittedName>
</protein>
<evidence type="ECO:0000313" key="3">
    <source>
        <dbReference type="Proteomes" id="UP000276133"/>
    </source>
</evidence>
<evidence type="ECO:0000313" key="2">
    <source>
        <dbReference type="EMBL" id="RNA16236.1"/>
    </source>
</evidence>
<keyword evidence="1" id="KW-0812">Transmembrane</keyword>
<keyword evidence="3" id="KW-1185">Reference proteome</keyword>
<keyword evidence="1" id="KW-1133">Transmembrane helix</keyword>
<feature type="transmembrane region" description="Helical" evidence="1">
    <location>
        <begin position="51"/>
        <end position="74"/>
    </location>
</feature>
<feature type="non-terminal residue" evidence="2">
    <location>
        <position position="1"/>
    </location>
</feature>
<accession>A0A3M7QY33</accession>
<proteinExistence type="predicted"/>
<comment type="caution">
    <text evidence="2">The sequence shown here is derived from an EMBL/GenBank/DDBJ whole genome shotgun (WGS) entry which is preliminary data.</text>
</comment>
<dbReference type="Proteomes" id="UP000276133">
    <property type="component" value="Unassembled WGS sequence"/>
</dbReference>
<gene>
    <name evidence="2" type="ORF">BpHYR1_018772</name>
</gene>
<sequence length="82" mass="9812">NFEIFVLTIFVHFKSVRQKLFIDFQTCFNEYINTYLCVSKCTRSFFLFDSIFIDLCWSLLPLPVVVDVVFILYLPYCTSRDD</sequence>
<reference evidence="2 3" key="1">
    <citation type="journal article" date="2018" name="Sci. Rep.">
        <title>Genomic signatures of local adaptation to the degree of environmental predictability in rotifers.</title>
        <authorList>
            <person name="Franch-Gras L."/>
            <person name="Hahn C."/>
            <person name="Garcia-Roger E.M."/>
            <person name="Carmona M.J."/>
            <person name="Serra M."/>
            <person name="Gomez A."/>
        </authorList>
    </citation>
    <scope>NUCLEOTIDE SEQUENCE [LARGE SCALE GENOMIC DNA]</scope>
    <source>
        <strain evidence="2">HYR1</strain>
    </source>
</reference>
<organism evidence="2 3">
    <name type="scientific">Brachionus plicatilis</name>
    <name type="common">Marine rotifer</name>
    <name type="synonym">Brachionus muelleri</name>
    <dbReference type="NCBI Taxonomy" id="10195"/>
    <lineage>
        <taxon>Eukaryota</taxon>
        <taxon>Metazoa</taxon>
        <taxon>Spiralia</taxon>
        <taxon>Gnathifera</taxon>
        <taxon>Rotifera</taxon>
        <taxon>Eurotatoria</taxon>
        <taxon>Monogononta</taxon>
        <taxon>Pseudotrocha</taxon>
        <taxon>Ploima</taxon>
        <taxon>Brachionidae</taxon>
        <taxon>Brachionus</taxon>
    </lineage>
</organism>
<dbReference type="EMBL" id="REGN01004757">
    <property type="protein sequence ID" value="RNA16236.1"/>
    <property type="molecule type" value="Genomic_DNA"/>
</dbReference>
<name>A0A3M7QY33_BRAPC</name>